<dbReference type="Pfam" id="PF13561">
    <property type="entry name" value="adh_short_C2"/>
    <property type="match status" value="1"/>
</dbReference>
<dbReference type="Pfam" id="PF00618">
    <property type="entry name" value="RasGEF_N"/>
    <property type="match status" value="1"/>
</dbReference>
<dbReference type="Pfam" id="PF00617">
    <property type="entry name" value="RasGEF"/>
    <property type="match status" value="1"/>
</dbReference>
<accession>A0A4U0XEG0</accession>
<dbReference type="FunFam" id="3.40.50.720:FF:000084">
    <property type="entry name" value="Short-chain dehydrogenase reductase"/>
    <property type="match status" value="1"/>
</dbReference>
<evidence type="ECO:0000259" key="5">
    <source>
        <dbReference type="PROSITE" id="PS50009"/>
    </source>
</evidence>
<dbReference type="GO" id="GO:0007264">
    <property type="term" value="P:small GTPase-mediated signal transduction"/>
    <property type="evidence" value="ECO:0007669"/>
    <property type="project" value="InterPro"/>
</dbReference>
<dbReference type="PANTHER" id="PTHR42760:SF124">
    <property type="entry name" value="SHORT-CHAIN DEHYDROGENASE_REDUCTASE"/>
    <property type="match status" value="1"/>
</dbReference>
<dbReference type="InterPro" id="IPR002347">
    <property type="entry name" value="SDR_fam"/>
</dbReference>
<dbReference type="GO" id="GO:0005085">
    <property type="term" value="F:guanyl-nucleotide exchange factor activity"/>
    <property type="evidence" value="ECO:0007669"/>
    <property type="project" value="UniProtKB-KW"/>
</dbReference>
<dbReference type="InterPro" id="IPR020904">
    <property type="entry name" value="Sc_DH/Rdtase_CS"/>
</dbReference>
<dbReference type="PROSITE" id="PS50009">
    <property type="entry name" value="RASGEF_CAT"/>
    <property type="match status" value="1"/>
</dbReference>
<feature type="region of interest" description="Disordered" evidence="4">
    <location>
        <begin position="355"/>
        <end position="423"/>
    </location>
</feature>
<evidence type="ECO:0008006" key="9">
    <source>
        <dbReference type="Google" id="ProtNLM"/>
    </source>
</evidence>
<dbReference type="SUPFAM" id="SSF51735">
    <property type="entry name" value="NAD(P)-binding Rossmann-fold domains"/>
    <property type="match status" value="1"/>
</dbReference>
<dbReference type="PRINTS" id="PR00081">
    <property type="entry name" value="GDHRDH"/>
</dbReference>
<dbReference type="CDD" id="cd00882">
    <property type="entry name" value="Ras_like_GTPase"/>
    <property type="match status" value="1"/>
</dbReference>
<keyword evidence="8" id="KW-1185">Reference proteome</keyword>
<evidence type="ECO:0000313" key="7">
    <source>
        <dbReference type="EMBL" id="TKA74551.1"/>
    </source>
</evidence>
<feature type="region of interest" description="Disordered" evidence="4">
    <location>
        <begin position="934"/>
        <end position="954"/>
    </location>
</feature>
<dbReference type="InterPro" id="IPR000651">
    <property type="entry name" value="Ras-like_Gua-exchang_fac_N"/>
</dbReference>
<evidence type="ECO:0000313" key="8">
    <source>
        <dbReference type="Proteomes" id="UP000309340"/>
    </source>
</evidence>
<sequence length="1379" mass="150152">MPTSGLGGRDSRRSSKSGLSGSEAHKSTTTSTSERRGSKSSGPSAGNDAPKSSAERREKTKSSQSHTAAYSAARRGSVQPHQEGGLGSLPERPRLKTRTHSAPVVEARAAGSAAAAAAQQQNGQARDELLPPAHIETEARDFAQQPAAAAGAMADGRDEDEVAGAVGAVRQYQHFQNPEVSEPLPEINIAVIGAEGVGKSTFVQKALDLPTLPPSQAAERRIPVDGNVYLVRLLELPIDDVDIDDDDIVTWPDTIADKVMPRVDGAIALYNVQDKDTFDDIPEVLSAIHKAFLPSVLIAAKCDGEQQLDPAMIEQKARRSISGIGTLQTNGRSAENQKRAIFMILKAVTLGHSEDKLRNASPSRKRAQSNTVRPVSPRAAAGMGHARANSEYTGSLHKDPKHARHDSSLAGYSSSNHLKVPKEVSEEDMHRSFLFEESASEASSLQSERSSVSAEVAQQSQAGAPAASELSETGATFNELVDRLLAPATSKADTKFSAIFLALYRKFAPPGRLLEAIVDRFDALEKDGNPSMTTTVSQLRYLTTLEQWVGQYPGDFAFPGTKRRMQRFVTKTSQNRICSVAAKEITFHLDMAQEDDDTNWSYPDKDREMDDRSLSSTFTDEPMSLFSVDFSGTTLGDDRSTVTTTGGDTIRSASGSSTTSSQIMANAEAAQKAAKLLQPTPRKPITKDEWRMLMDQPDHMIARELTRMDWILISSIRPRDLVRHVSSSKEKVRYKNLVNVNRMVEHFNHVAAWVSNYVLFRDKPKHRALMLEKFMRVARKLRELNNYNGLGAIIAGIKSSAVGRLIATRDLLPADVGKDWLKLEILMSSSRSHAAYRLAWENTNGERIPYLPLHLRDLASAEQGNATFIGAERDGRVNWKKFEIMGHVVVSMQRAQGMPYKGLGGGKGELQIRELVLEGKLVKDEDHLFARSQQVEASAGGGGTSEKLKQASRRTWREDKDFADRIALVTGASSGLGRAICLAYAAEGAKVCCVDLYESPRSRTNAETGKADHYSHRIEGETTVLELQRLHGDGIACFVQADVTKADDVESAVLKCVEMFGRLDIMANNAGISVEASHPRPLGVHETSESDWDKTMEINAKGVFLGCKYAIVQMLKQDLLPGQKDRGWIINTASVQSLVAYHNTPAYTASKGAVAQLTKQVALDYAAHRIHCNAISPGFLRTVMTQNLQNDPASFAEINKAHPFGGMGRVEDVAKAAVFLASDDVSWITGVNLPVDGGYTIITASRELIGATWMDWTLLFEHVYNVHLHRREGSHPRVHLRGPSAQYLPAGLDLNGPRSAETMTRRNELRRALAGAAAAAREGRRRDGEGFGLGETTGAEEKAGTGREVEAEVDDPNVAGVGRMPFTPEGIPGTLRSGK</sequence>
<dbReference type="InterPro" id="IPR023578">
    <property type="entry name" value="Ras_GEF_dom_sf"/>
</dbReference>
<dbReference type="EMBL" id="NAJQ01000222">
    <property type="protein sequence ID" value="TKA74551.1"/>
    <property type="molecule type" value="Genomic_DNA"/>
</dbReference>
<dbReference type="Gene3D" id="1.20.870.10">
    <property type="entry name" value="Son of sevenless (SoS) protein Chain: S domain 1"/>
    <property type="match status" value="1"/>
</dbReference>
<gene>
    <name evidence="7" type="ORF">B0A55_04449</name>
</gene>
<comment type="caution">
    <text evidence="7">The sequence shown here is derived from an EMBL/GenBank/DDBJ whole genome shotgun (WGS) entry which is preliminary data.</text>
</comment>
<dbReference type="SMART" id="SM00147">
    <property type="entry name" value="RasGEF"/>
    <property type="match status" value="1"/>
</dbReference>
<reference evidence="7 8" key="1">
    <citation type="submission" date="2017-03" db="EMBL/GenBank/DDBJ databases">
        <title>Genomes of endolithic fungi from Antarctica.</title>
        <authorList>
            <person name="Coleine C."/>
            <person name="Masonjones S."/>
            <person name="Stajich J.E."/>
        </authorList>
    </citation>
    <scope>NUCLEOTIDE SEQUENCE [LARGE SCALE GENOMIC DNA]</scope>
    <source>
        <strain evidence="7 8">CCFEE 5184</strain>
    </source>
</reference>
<dbReference type="InterPro" id="IPR036291">
    <property type="entry name" value="NAD(P)-bd_dom_sf"/>
</dbReference>
<dbReference type="OrthoDB" id="28357at2759"/>
<evidence type="ECO:0000256" key="2">
    <source>
        <dbReference type="ARBA" id="ARBA00022857"/>
    </source>
</evidence>
<feature type="compositionally biased region" description="Low complexity" evidence="4">
    <location>
        <begin position="16"/>
        <end position="32"/>
    </location>
</feature>
<dbReference type="Gene3D" id="3.40.50.300">
    <property type="entry name" value="P-loop containing nucleotide triphosphate hydrolases"/>
    <property type="match status" value="1"/>
</dbReference>
<feature type="compositionally biased region" description="Basic and acidic residues" evidence="4">
    <location>
        <begin position="1339"/>
        <end position="1350"/>
    </location>
</feature>
<evidence type="ECO:0000256" key="4">
    <source>
        <dbReference type="SAM" id="MobiDB-lite"/>
    </source>
</evidence>
<name>A0A4U0XEG0_9PEZI</name>
<dbReference type="GO" id="GO:0016616">
    <property type="term" value="F:oxidoreductase activity, acting on the CH-OH group of donors, NAD or NADP as acceptor"/>
    <property type="evidence" value="ECO:0007669"/>
    <property type="project" value="TreeGrafter"/>
</dbReference>
<comment type="similarity">
    <text evidence="1">Belongs to the short-chain dehydrogenases/reductases (SDR) family.</text>
</comment>
<evidence type="ECO:0000256" key="3">
    <source>
        <dbReference type="PROSITE-ProRule" id="PRU00168"/>
    </source>
</evidence>
<dbReference type="Gene3D" id="1.10.840.10">
    <property type="entry name" value="Ras guanine-nucleotide exchange factors catalytic domain"/>
    <property type="match status" value="1"/>
</dbReference>
<dbReference type="PRINTS" id="PR00080">
    <property type="entry name" value="SDRFAMILY"/>
</dbReference>
<feature type="domain" description="N-terminal Ras-GEF" evidence="6">
    <location>
        <begin position="468"/>
        <end position="596"/>
    </location>
</feature>
<dbReference type="SUPFAM" id="SSF52540">
    <property type="entry name" value="P-loop containing nucleoside triphosphate hydrolases"/>
    <property type="match status" value="1"/>
</dbReference>
<evidence type="ECO:0000256" key="1">
    <source>
        <dbReference type="ARBA" id="ARBA00006484"/>
    </source>
</evidence>
<dbReference type="Proteomes" id="UP000309340">
    <property type="component" value="Unassembled WGS sequence"/>
</dbReference>
<organism evidence="7 8">
    <name type="scientific">Friedmanniomyces simplex</name>
    <dbReference type="NCBI Taxonomy" id="329884"/>
    <lineage>
        <taxon>Eukaryota</taxon>
        <taxon>Fungi</taxon>
        <taxon>Dikarya</taxon>
        <taxon>Ascomycota</taxon>
        <taxon>Pezizomycotina</taxon>
        <taxon>Dothideomycetes</taxon>
        <taxon>Dothideomycetidae</taxon>
        <taxon>Mycosphaerellales</taxon>
        <taxon>Teratosphaeriaceae</taxon>
        <taxon>Friedmanniomyces</taxon>
    </lineage>
</organism>
<dbReference type="Gene3D" id="3.40.50.720">
    <property type="entry name" value="NAD(P)-binding Rossmann-like Domain"/>
    <property type="match status" value="1"/>
</dbReference>
<dbReference type="PANTHER" id="PTHR42760">
    <property type="entry name" value="SHORT-CHAIN DEHYDROGENASES/REDUCTASES FAMILY MEMBER"/>
    <property type="match status" value="1"/>
</dbReference>
<dbReference type="InterPro" id="IPR001895">
    <property type="entry name" value="RASGEF_cat_dom"/>
</dbReference>
<dbReference type="STRING" id="329884.A0A4U0XEG0"/>
<dbReference type="CDD" id="cd05233">
    <property type="entry name" value="SDR_c"/>
    <property type="match status" value="1"/>
</dbReference>
<dbReference type="SUPFAM" id="SSF48366">
    <property type="entry name" value="Ras GEF"/>
    <property type="match status" value="1"/>
</dbReference>
<dbReference type="PROSITE" id="PS50212">
    <property type="entry name" value="RASGEF_NTER"/>
    <property type="match status" value="1"/>
</dbReference>
<dbReference type="InterPro" id="IPR036964">
    <property type="entry name" value="RASGEF_cat_dom_sf"/>
</dbReference>
<feature type="region of interest" description="Disordered" evidence="4">
    <location>
        <begin position="444"/>
        <end position="470"/>
    </location>
</feature>
<feature type="domain" description="Ras-GEF" evidence="5">
    <location>
        <begin position="697"/>
        <end position="938"/>
    </location>
</feature>
<feature type="compositionally biased region" description="Low complexity" evidence="4">
    <location>
        <begin position="444"/>
        <end position="468"/>
    </location>
</feature>
<keyword evidence="3" id="KW-0344">Guanine-nucleotide releasing factor</keyword>
<dbReference type="InterPro" id="IPR027417">
    <property type="entry name" value="P-loop_NTPase"/>
</dbReference>
<proteinExistence type="inferred from homology"/>
<keyword evidence="2" id="KW-0521">NADP</keyword>
<dbReference type="CDD" id="cd06224">
    <property type="entry name" value="REM"/>
    <property type="match status" value="1"/>
</dbReference>
<feature type="region of interest" description="Disordered" evidence="4">
    <location>
        <begin position="1"/>
        <end position="102"/>
    </location>
</feature>
<feature type="region of interest" description="Disordered" evidence="4">
    <location>
        <begin position="1316"/>
        <end position="1379"/>
    </location>
</feature>
<feature type="region of interest" description="Disordered" evidence="4">
    <location>
        <begin position="639"/>
        <end position="660"/>
    </location>
</feature>
<dbReference type="PROSITE" id="PS00061">
    <property type="entry name" value="ADH_SHORT"/>
    <property type="match status" value="1"/>
</dbReference>
<protein>
    <recommendedName>
        <fullName evidence="9">Ras GEF</fullName>
    </recommendedName>
</protein>
<evidence type="ECO:0000259" key="6">
    <source>
        <dbReference type="PROSITE" id="PS50212"/>
    </source>
</evidence>